<gene>
    <name evidence="2" type="ORF">Tcan_10658</name>
</gene>
<name>A0A0B2VR58_TOXCA</name>
<feature type="region of interest" description="Disordered" evidence="1">
    <location>
        <begin position="1"/>
        <end position="34"/>
    </location>
</feature>
<reference evidence="2 3" key="1">
    <citation type="submission" date="2014-11" db="EMBL/GenBank/DDBJ databases">
        <title>Genetic blueprint of the zoonotic pathogen Toxocara canis.</title>
        <authorList>
            <person name="Zhu X.-Q."/>
            <person name="Korhonen P.K."/>
            <person name="Cai H."/>
            <person name="Young N.D."/>
            <person name="Nejsum P."/>
            <person name="von Samson-Himmelstjerna G."/>
            <person name="Boag P.R."/>
            <person name="Tan P."/>
            <person name="Li Q."/>
            <person name="Min J."/>
            <person name="Yang Y."/>
            <person name="Wang X."/>
            <person name="Fang X."/>
            <person name="Hall R.S."/>
            <person name="Hofmann A."/>
            <person name="Sternberg P.W."/>
            <person name="Jex A.R."/>
            <person name="Gasser R.B."/>
        </authorList>
    </citation>
    <scope>NUCLEOTIDE SEQUENCE [LARGE SCALE GENOMIC DNA]</scope>
    <source>
        <strain evidence="2">PN_DK_2014</strain>
    </source>
</reference>
<organism evidence="2 3">
    <name type="scientific">Toxocara canis</name>
    <name type="common">Canine roundworm</name>
    <dbReference type="NCBI Taxonomy" id="6265"/>
    <lineage>
        <taxon>Eukaryota</taxon>
        <taxon>Metazoa</taxon>
        <taxon>Ecdysozoa</taxon>
        <taxon>Nematoda</taxon>
        <taxon>Chromadorea</taxon>
        <taxon>Rhabditida</taxon>
        <taxon>Spirurina</taxon>
        <taxon>Ascaridomorpha</taxon>
        <taxon>Ascaridoidea</taxon>
        <taxon>Toxocaridae</taxon>
        <taxon>Toxocara</taxon>
    </lineage>
</organism>
<keyword evidence="3" id="KW-1185">Reference proteome</keyword>
<feature type="region of interest" description="Disordered" evidence="1">
    <location>
        <begin position="86"/>
        <end position="105"/>
    </location>
</feature>
<feature type="compositionally biased region" description="Low complexity" evidence="1">
    <location>
        <begin position="1"/>
        <end position="24"/>
    </location>
</feature>
<dbReference type="AlphaFoldDB" id="A0A0B2VR58"/>
<comment type="caution">
    <text evidence="2">The sequence shown here is derived from an EMBL/GenBank/DDBJ whole genome shotgun (WGS) entry which is preliminary data.</text>
</comment>
<proteinExistence type="predicted"/>
<protein>
    <submittedName>
        <fullName evidence="2">Uncharacterized protein</fullName>
    </submittedName>
</protein>
<evidence type="ECO:0000313" key="3">
    <source>
        <dbReference type="Proteomes" id="UP000031036"/>
    </source>
</evidence>
<evidence type="ECO:0000256" key="1">
    <source>
        <dbReference type="SAM" id="MobiDB-lite"/>
    </source>
</evidence>
<accession>A0A0B2VR58</accession>
<dbReference type="STRING" id="6265.A0A0B2VR58"/>
<dbReference type="Proteomes" id="UP000031036">
    <property type="component" value="Unassembled WGS sequence"/>
</dbReference>
<dbReference type="OrthoDB" id="5804598at2759"/>
<sequence length="241" mass="26350">MPNTNKASKGGKVVAVKKTTKNSSGWEDEEVSDPEVLAEAEYAREHGQPLPIPRTNDVQKPMTAANLHLHERSVSESAAVTVKANQAKAARKARGRGVSGTMSKKDKSVTCGRFTSLSEWDDCYEVNFDDDEHYTSSDDECVFNEAADGEFNGEKWGRGRLGLMDNQLAFVTATLDAAAKASELRAMEKDASEELMKGEYDRHEVTAETVRTDSELIAEDSTLGEGLMKDKNVHTSNISEG</sequence>
<feature type="region of interest" description="Disordered" evidence="1">
    <location>
        <begin position="222"/>
        <end position="241"/>
    </location>
</feature>
<dbReference type="EMBL" id="JPKZ01001180">
    <property type="protein sequence ID" value="KHN83525.1"/>
    <property type="molecule type" value="Genomic_DNA"/>
</dbReference>
<evidence type="ECO:0000313" key="2">
    <source>
        <dbReference type="EMBL" id="KHN83525.1"/>
    </source>
</evidence>